<dbReference type="InterPro" id="IPR007529">
    <property type="entry name" value="Znf_HIT"/>
</dbReference>
<evidence type="ECO:0000313" key="3">
    <source>
        <dbReference type="EMBL" id="OQS07901.1"/>
    </source>
</evidence>
<dbReference type="GO" id="GO:0008270">
    <property type="term" value="F:zinc ion binding"/>
    <property type="evidence" value="ECO:0007669"/>
    <property type="project" value="UniProtKB-UniRule"/>
</dbReference>
<dbReference type="AlphaFoldDB" id="A0A1W0ACF6"/>
<dbReference type="EMBL" id="JNBS01000038">
    <property type="protein sequence ID" value="OQS07901.1"/>
    <property type="molecule type" value="Genomic_DNA"/>
</dbReference>
<sequence length="365" mass="41024">MEPITIKVPIRLGKTSTSVKDSISVHESSSIGLSNASSLRVCGVCHEKESKYTCPRCNLVYCGVACYKKHGEACTEHFYKSHVESEMKLNQNVDIKSAHAMQEMIRRVYDDQPDEEDPMEDRIEQLAELMESNALSIDALTEEERAQFLREVADGRLGGNIELWKPWWVQPPGVYAANTKVIRHSLIMDLTEDNDGDFEVILDHPRYILTDELAKALESLEELNAKPNTAVLLCNRFEILFAYAYTMRVYNGDWTADVVQAAATLIALSSVLNDNRIFTTMDDCIVQCQQASLSDKNEAAATVALDDSHVLVSSPLFIQDALCDLEHLLNIAAKTSNKKARKKMVLIAKKVHFYLVFSKSKVKMI</sequence>
<keyword evidence="1" id="KW-0479">Metal-binding</keyword>
<dbReference type="PROSITE" id="PS51083">
    <property type="entry name" value="ZF_HIT"/>
    <property type="match status" value="1"/>
</dbReference>
<dbReference type="PANTHER" id="PTHR15555:SF0">
    <property type="entry name" value="ZINC FINGER HIT DOMAIN-CONTAINING PROTEIN 2"/>
    <property type="match status" value="1"/>
</dbReference>
<name>A0A1W0ACF6_9STRA</name>
<evidence type="ECO:0000313" key="4">
    <source>
        <dbReference type="Proteomes" id="UP000243217"/>
    </source>
</evidence>
<feature type="domain" description="HIT-type" evidence="2">
    <location>
        <begin position="42"/>
        <end position="74"/>
    </location>
</feature>
<accession>A0A1W0ACF6</accession>
<comment type="caution">
    <text evidence="3">The sequence shown here is derived from an EMBL/GenBank/DDBJ whole genome shotgun (WGS) entry which is preliminary data.</text>
</comment>
<dbReference type="SUPFAM" id="SSF144232">
    <property type="entry name" value="HIT/MYND zinc finger-like"/>
    <property type="match status" value="1"/>
</dbReference>
<evidence type="ECO:0000256" key="1">
    <source>
        <dbReference type="PROSITE-ProRule" id="PRU00453"/>
    </source>
</evidence>
<dbReference type="Gene3D" id="3.30.60.190">
    <property type="match status" value="1"/>
</dbReference>
<gene>
    <name evidence="3" type="ORF">THRCLA_00107</name>
</gene>
<keyword evidence="1" id="KW-0862">Zinc</keyword>
<proteinExistence type="predicted"/>
<evidence type="ECO:0000259" key="2">
    <source>
        <dbReference type="PROSITE" id="PS51083"/>
    </source>
</evidence>
<dbReference type="Pfam" id="PF04438">
    <property type="entry name" value="zf-HIT"/>
    <property type="match status" value="1"/>
</dbReference>
<dbReference type="InterPro" id="IPR039646">
    <property type="entry name" value="ZNHIT2"/>
</dbReference>
<dbReference type="STRING" id="74557.A0A1W0ACF6"/>
<dbReference type="Proteomes" id="UP000243217">
    <property type="component" value="Unassembled WGS sequence"/>
</dbReference>
<dbReference type="CDD" id="cd23024">
    <property type="entry name" value="zf-HIT_ZNHIT2-3"/>
    <property type="match status" value="1"/>
</dbReference>
<keyword evidence="4" id="KW-1185">Reference proteome</keyword>
<keyword evidence="1" id="KW-0863">Zinc-finger</keyword>
<protein>
    <recommendedName>
        <fullName evidence="2">HIT-type domain-containing protein</fullName>
    </recommendedName>
</protein>
<dbReference type="PANTHER" id="PTHR15555">
    <property type="entry name" value="ZINC FINGER HIT DOMAIN CONTAINING PROTEIN 2 PROTEIN FON -RELATED"/>
    <property type="match status" value="1"/>
</dbReference>
<dbReference type="OrthoDB" id="18412at2759"/>
<reference evidence="3 4" key="1">
    <citation type="journal article" date="2014" name="Genome Biol. Evol.">
        <title>The secreted proteins of Achlya hypogyna and Thraustotheca clavata identify the ancestral oomycete secretome and reveal gene acquisitions by horizontal gene transfer.</title>
        <authorList>
            <person name="Misner I."/>
            <person name="Blouin N."/>
            <person name="Leonard G."/>
            <person name="Richards T.A."/>
            <person name="Lane C.E."/>
        </authorList>
    </citation>
    <scope>NUCLEOTIDE SEQUENCE [LARGE SCALE GENOMIC DNA]</scope>
    <source>
        <strain evidence="3 4">ATCC 34112</strain>
    </source>
</reference>
<organism evidence="3 4">
    <name type="scientific">Thraustotheca clavata</name>
    <dbReference type="NCBI Taxonomy" id="74557"/>
    <lineage>
        <taxon>Eukaryota</taxon>
        <taxon>Sar</taxon>
        <taxon>Stramenopiles</taxon>
        <taxon>Oomycota</taxon>
        <taxon>Saprolegniomycetes</taxon>
        <taxon>Saprolegniales</taxon>
        <taxon>Achlyaceae</taxon>
        <taxon>Thraustotheca</taxon>
    </lineage>
</organism>